<dbReference type="Gene3D" id="3.30.565.10">
    <property type="entry name" value="Histidine kinase-like ATPase, C-terminal domain"/>
    <property type="match status" value="1"/>
</dbReference>
<evidence type="ECO:0000313" key="3">
    <source>
        <dbReference type="EMBL" id="MEQ2442814.1"/>
    </source>
</evidence>
<dbReference type="RefSeq" id="WP_349231211.1">
    <property type="nucleotide sequence ID" value="NZ_JBBMFK010000005.1"/>
</dbReference>
<feature type="transmembrane region" description="Helical" evidence="1">
    <location>
        <begin position="39"/>
        <end position="57"/>
    </location>
</feature>
<feature type="transmembrane region" description="Helical" evidence="1">
    <location>
        <begin position="171"/>
        <end position="188"/>
    </location>
</feature>
<dbReference type="GO" id="GO:0005524">
    <property type="term" value="F:ATP binding"/>
    <property type="evidence" value="ECO:0007669"/>
    <property type="project" value="UniProtKB-KW"/>
</dbReference>
<protein>
    <submittedName>
        <fullName evidence="3">ATP-binding protein</fullName>
    </submittedName>
</protein>
<dbReference type="Pfam" id="PF14501">
    <property type="entry name" value="HATPase_c_5"/>
    <property type="match status" value="1"/>
</dbReference>
<dbReference type="EMBL" id="JBBMFK010000005">
    <property type="protein sequence ID" value="MEQ2442814.1"/>
    <property type="molecule type" value="Genomic_DNA"/>
</dbReference>
<keyword evidence="3" id="KW-0067">ATP-binding</keyword>
<keyword evidence="1" id="KW-0472">Membrane</keyword>
<feature type="transmembrane region" description="Helical" evidence="1">
    <location>
        <begin position="6"/>
        <end position="27"/>
    </location>
</feature>
<dbReference type="SUPFAM" id="SSF55874">
    <property type="entry name" value="ATPase domain of HSP90 chaperone/DNA topoisomerase II/histidine kinase"/>
    <property type="match status" value="1"/>
</dbReference>
<dbReference type="CDD" id="cd16935">
    <property type="entry name" value="HATPase_AgrC-ComD-like"/>
    <property type="match status" value="1"/>
</dbReference>
<gene>
    <name evidence="3" type="ORF">WMO64_04970</name>
</gene>
<keyword evidence="3" id="KW-0547">Nucleotide-binding</keyword>
<dbReference type="Proteomes" id="UP001464378">
    <property type="component" value="Unassembled WGS sequence"/>
</dbReference>
<keyword evidence="1" id="KW-0812">Transmembrane</keyword>
<keyword evidence="1" id="KW-1133">Transmembrane helix</keyword>
<keyword evidence="4" id="KW-1185">Reference proteome</keyword>
<feature type="transmembrane region" description="Helical" evidence="1">
    <location>
        <begin position="194"/>
        <end position="212"/>
    </location>
</feature>
<name>A0ABV1E7J1_9FIRM</name>
<dbReference type="InterPro" id="IPR036890">
    <property type="entry name" value="HATPase_C_sf"/>
</dbReference>
<accession>A0ABV1E7J1</accession>
<evidence type="ECO:0000256" key="1">
    <source>
        <dbReference type="SAM" id="Phobius"/>
    </source>
</evidence>
<organism evidence="3 4">
    <name type="scientific">Pseudoflavonifractor intestinihominis</name>
    <dbReference type="NCBI Taxonomy" id="3133171"/>
    <lineage>
        <taxon>Bacteria</taxon>
        <taxon>Bacillati</taxon>
        <taxon>Bacillota</taxon>
        <taxon>Clostridia</taxon>
        <taxon>Eubacteriales</taxon>
        <taxon>Oscillospiraceae</taxon>
        <taxon>Pseudoflavonifractor</taxon>
    </lineage>
</organism>
<evidence type="ECO:0000259" key="2">
    <source>
        <dbReference type="Pfam" id="PF14501"/>
    </source>
</evidence>
<proteinExistence type="predicted"/>
<reference evidence="3 4" key="1">
    <citation type="submission" date="2024-03" db="EMBL/GenBank/DDBJ databases">
        <title>Human intestinal bacterial collection.</title>
        <authorList>
            <person name="Pauvert C."/>
            <person name="Hitch T.C.A."/>
            <person name="Clavel T."/>
        </authorList>
    </citation>
    <scope>NUCLEOTIDE SEQUENCE [LARGE SCALE GENOMIC DNA]</scope>
    <source>
        <strain evidence="3 4">CLA-AP-H29</strain>
    </source>
</reference>
<feature type="transmembrane region" description="Helical" evidence="1">
    <location>
        <begin position="69"/>
        <end position="91"/>
    </location>
</feature>
<feature type="domain" description="Sensor histidine kinase NatK-like C-terminal" evidence="2">
    <location>
        <begin position="330"/>
        <end position="434"/>
    </location>
</feature>
<evidence type="ECO:0000313" key="4">
    <source>
        <dbReference type="Proteomes" id="UP001464378"/>
    </source>
</evidence>
<dbReference type="InterPro" id="IPR032834">
    <property type="entry name" value="NatK-like_C"/>
</dbReference>
<comment type="caution">
    <text evidence="3">The sequence shown here is derived from an EMBL/GenBank/DDBJ whole genome shotgun (WGS) entry which is preliminary data.</text>
</comment>
<feature type="transmembrane region" description="Helical" evidence="1">
    <location>
        <begin position="131"/>
        <end position="150"/>
    </location>
</feature>
<feature type="transmembrane region" description="Helical" evidence="1">
    <location>
        <begin position="98"/>
        <end position="119"/>
    </location>
</feature>
<sequence>MREVLVQVLMAADLPMELLAAAVLFCLPLRRRRWFPFRAAAGIVLCLLCFWPLMYLMGRLFPGLQETTLPLVLVYSFLSFGLAVAFALLCCDISPWEAVYCATCAYLTQHFTYCLYRLFHLEWEITQPREHTLLAVLLYVAVYAGAYVLFARQLAREGRYNTKVTHSLGTMVSALSIALVLSAVAQQLEEAGGPLYPVCLLYAMFCCFYVLWGQVGQQKRLSLQHELDVQQQLWHKSREQYQLSAENVDLINRKCHDLKHQIAALRRISDRREREESIQALEQSVMIYDSVVKTGNDILDTVLTEKSLLCESRGITLTCVADGDCLDFMDGVDIYTIFGNALDNAIESVTPLDDPEKRTIAVSVFSRAGLVLFQMENYYQGALNFDGELPVTRKADRGYHGFGLKSIRSTAEKYGGFLTIQAEDGIFLLRVTIPREAS</sequence>